<evidence type="ECO:0008006" key="3">
    <source>
        <dbReference type="Google" id="ProtNLM"/>
    </source>
</evidence>
<dbReference type="RefSeq" id="WP_009142439.1">
    <property type="nucleotide sequence ID" value="NZ_GL830946.1"/>
</dbReference>
<evidence type="ECO:0000313" key="2">
    <source>
        <dbReference type="Proteomes" id="UP000018458"/>
    </source>
</evidence>
<dbReference type="AlphaFoldDB" id="E8LHN3"/>
<accession>E8LHN3</accession>
<organism evidence="1 2">
    <name type="scientific">Succinatimonas hippei (strain DSM 22608 / JCM 16073 / KCTC 15190 / YIT 12066)</name>
    <dbReference type="NCBI Taxonomy" id="762983"/>
    <lineage>
        <taxon>Bacteria</taxon>
        <taxon>Pseudomonadati</taxon>
        <taxon>Pseudomonadota</taxon>
        <taxon>Gammaproteobacteria</taxon>
        <taxon>Aeromonadales</taxon>
        <taxon>Succinivibrionaceae</taxon>
        <taxon>Succinatimonas</taxon>
    </lineage>
</organism>
<name>E8LHN3_SUCHY</name>
<dbReference type="EMBL" id="AEVO01000008">
    <property type="protein sequence ID" value="EFY07946.1"/>
    <property type="molecule type" value="Genomic_DNA"/>
</dbReference>
<comment type="caution">
    <text evidence="1">The sequence shown here is derived from an EMBL/GenBank/DDBJ whole genome shotgun (WGS) entry which is preliminary data.</text>
</comment>
<gene>
    <name evidence="1" type="ORF">HMPREF9444_00212</name>
</gene>
<protein>
    <recommendedName>
        <fullName evidence="3">Lipoprotein</fullName>
    </recommendedName>
</protein>
<proteinExistence type="predicted"/>
<dbReference type="STRING" id="762983.HMPREF9444_00212"/>
<dbReference type="Proteomes" id="UP000018458">
    <property type="component" value="Unassembled WGS sequence"/>
</dbReference>
<reference evidence="1 2" key="1">
    <citation type="submission" date="2011-01" db="EMBL/GenBank/DDBJ databases">
        <authorList>
            <person name="Weinstock G."/>
            <person name="Sodergren E."/>
            <person name="Clifton S."/>
            <person name="Fulton L."/>
            <person name="Fulton B."/>
            <person name="Courtney L."/>
            <person name="Fronick C."/>
            <person name="Harrison M."/>
            <person name="Strong C."/>
            <person name="Farmer C."/>
            <person name="Delahaunty K."/>
            <person name="Markovic C."/>
            <person name="Hall O."/>
            <person name="Minx P."/>
            <person name="Tomlinson C."/>
            <person name="Mitreva M."/>
            <person name="Hou S."/>
            <person name="Chen J."/>
            <person name="Wollam A."/>
            <person name="Pepin K.H."/>
            <person name="Johnson M."/>
            <person name="Bhonagiri V."/>
            <person name="Zhang X."/>
            <person name="Suruliraj S."/>
            <person name="Warren W."/>
            <person name="Chinwalla A."/>
            <person name="Mardis E.R."/>
            <person name="Wilson R.K."/>
        </authorList>
    </citation>
    <scope>NUCLEOTIDE SEQUENCE [LARGE SCALE GENOMIC DNA]</scope>
    <source>
        <strain evidence="2">DSM 22608 / JCM 16073 / KCTC 15190 / YIT 12066</strain>
    </source>
</reference>
<evidence type="ECO:0000313" key="1">
    <source>
        <dbReference type="EMBL" id="EFY07946.1"/>
    </source>
</evidence>
<keyword evidence="2" id="KW-1185">Reference proteome</keyword>
<sequence length="131" mass="14040">MMKKIFLLISATGAFLLSGCVSDFERNIAYKVITSLPQEVEGCEFIADVDTTPRATVNNARFDLKLQAAKLGATHVVETHAYAAPIGLYFSPDIGVALSGRAYICPEGIGPKIYEGPRIPGAPRPALSDKN</sequence>
<dbReference type="OrthoDB" id="7060024at2"/>
<dbReference type="HOGENOM" id="CLU_1926488_0_0_6"/>
<dbReference type="PROSITE" id="PS51257">
    <property type="entry name" value="PROKAR_LIPOPROTEIN"/>
    <property type="match status" value="1"/>
</dbReference>